<dbReference type="OrthoDB" id="9799092at2"/>
<dbReference type="InterPro" id="IPR016181">
    <property type="entry name" value="Acyl_CoA_acyltransferase"/>
</dbReference>
<dbReference type="KEGG" id="gsn:YC6258_03559"/>
<accession>A0A0C5V866</accession>
<evidence type="ECO:0000256" key="2">
    <source>
        <dbReference type="ARBA" id="ARBA00023315"/>
    </source>
</evidence>
<proteinExistence type="predicted"/>
<dbReference type="EMBL" id="CP007142">
    <property type="protein sequence ID" value="AJQ95595.1"/>
    <property type="molecule type" value="Genomic_DNA"/>
</dbReference>
<dbReference type="SUPFAM" id="SSF55729">
    <property type="entry name" value="Acyl-CoA N-acyltransferases (Nat)"/>
    <property type="match status" value="1"/>
</dbReference>
<name>A0A0C5V866_9GAMM</name>
<sequence>MRIATLIPTDVAAYRALMLEAYEQAPDAFTTTADEREAEPESWWVKRMGSAVGLATSFGAWQGSSLVGTVALKYSAKPKTLHSALVLGMYVQPEQRGKGIGLALLNAAIAAASARPEVLALTLTLTEGNAPALRLYRSAGFVSWGTQPQAIRTSAGLKGKVHMSLALSKSHAPEA</sequence>
<keyword evidence="5" id="KW-1185">Reference proteome</keyword>
<gene>
    <name evidence="4" type="ORF">YC6258_03559</name>
</gene>
<keyword evidence="1 4" id="KW-0808">Transferase</keyword>
<dbReference type="InterPro" id="IPR000182">
    <property type="entry name" value="GNAT_dom"/>
</dbReference>
<dbReference type="GO" id="GO:0016747">
    <property type="term" value="F:acyltransferase activity, transferring groups other than amino-acyl groups"/>
    <property type="evidence" value="ECO:0007669"/>
    <property type="project" value="InterPro"/>
</dbReference>
<keyword evidence="2" id="KW-0012">Acyltransferase</keyword>
<evidence type="ECO:0000313" key="4">
    <source>
        <dbReference type="EMBL" id="AJQ95595.1"/>
    </source>
</evidence>
<protein>
    <submittedName>
        <fullName evidence="4">Acetyltransferase</fullName>
    </submittedName>
</protein>
<dbReference type="AlphaFoldDB" id="A0A0C5V866"/>
<feature type="domain" description="N-acetyltransferase" evidence="3">
    <location>
        <begin position="1"/>
        <end position="168"/>
    </location>
</feature>
<evidence type="ECO:0000259" key="3">
    <source>
        <dbReference type="PROSITE" id="PS51186"/>
    </source>
</evidence>
<evidence type="ECO:0000313" key="5">
    <source>
        <dbReference type="Proteomes" id="UP000032266"/>
    </source>
</evidence>
<dbReference type="PROSITE" id="PS51186">
    <property type="entry name" value="GNAT"/>
    <property type="match status" value="1"/>
</dbReference>
<evidence type="ECO:0000256" key="1">
    <source>
        <dbReference type="ARBA" id="ARBA00022679"/>
    </source>
</evidence>
<dbReference type="CDD" id="cd04301">
    <property type="entry name" value="NAT_SF"/>
    <property type="match status" value="1"/>
</dbReference>
<dbReference type="Gene3D" id="3.40.630.30">
    <property type="match status" value="1"/>
</dbReference>
<organism evidence="4 5">
    <name type="scientific">Gynuella sunshinyii YC6258</name>
    <dbReference type="NCBI Taxonomy" id="1445510"/>
    <lineage>
        <taxon>Bacteria</taxon>
        <taxon>Pseudomonadati</taxon>
        <taxon>Pseudomonadota</taxon>
        <taxon>Gammaproteobacteria</taxon>
        <taxon>Oceanospirillales</taxon>
        <taxon>Saccharospirillaceae</taxon>
        <taxon>Gynuella</taxon>
    </lineage>
</organism>
<reference evidence="4 5" key="1">
    <citation type="submission" date="2014-01" db="EMBL/GenBank/DDBJ databases">
        <title>Full genme sequencing of cellulolytic bacterium Gynuella sunshinyii YC6258T gen. nov., sp. nov.</title>
        <authorList>
            <person name="Khan H."/>
            <person name="Chung E.J."/>
            <person name="Chung Y.R."/>
        </authorList>
    </citation>
    <scope>NUCLEOTIDE SEQUENCE [LARGE SCALE GENOMIC DNA]</scope>
    <source>
        <strain evidence="4 5">YC6258</strain>
    </source>
</reference>
<dbReference type="PANTHER" id="PTHR43877">
    <property type="entry name" value="AMINOALKYLPHOSPHONATE N-ACETYLTRANSFERASE-RELATED-RELATED"/>
    <property type="match status" value="1"/>
</dbReference>
<dbReference type="RefSeq" id="WP_044617842.1">
    <property type="nucleotide sequence ID" value="NZ_CP007142.1"/>
</dbReference>
<dbReference type="HOGENOM" id="CLU_013985_19_4_6"/>
<dbReference type="InterPro" id="IPR050832">
    <property type="entry name" value="Bact_Acetyltransf"/>
</dbReference>
<dbReference type="Pfam" id="PF00583">
    <property type="entry name" value="Acetyltransf_1"/>
    <property type="match status" value="1"/>
</dbReference>
<dbReference type="STRING" id="1445510.YC6258_03559"/>
<dbReference type="Proteomes" id="UP000032266">
    <property type="component" value="Chromosome"/>
</dbReference>